<keyword evidence="2" id="KW-0732">Signal</keyword>
<dbReference type="GO" id="GO:0005975">
    <property type="term" value="P:carbohydrate metabolic process"/>
    <property type="evidence" value="ECO:0007669"/>
    <property type="project" value="InterPro"/>
</dbReference>
<dbReference type="Proteomes" id="UP000326289">
    <property type="component" value="Unassembled WGS sequence"/>
</dbReference>
<dbReference type="CDD" id="cd18617">
    <property type="entry name" value="GH43_XynB-like"/>
    <property type="match status" value="1"/>
</dbReference>
<evidence type="ECO:0000256" key="2">
    <source>
        <dbReference type="ARBA" id="ARBA00022729"/>
    </source>
</evidence>
<dbReference type="AlphaFoldDB" id="A0A5N6JBD0"/>
<keyword evidence="4 7" id="KW-0326">Glycosidase</keyword>
<evidence type="ECO:0000256" key="5">
    <source>
        <dbReference type="PIRSR" id="PIRSR606710-1"/>
    </source>
</evidence>
<dbReference type="EMBL" id="ML732778">
    <property type="protein sequence ID" value="KAB8276115.1"/>
    <property type="molecule type" value="Genomic_DNA"/>
</dbReference>
<organism evidence="9 10">
    <name type="scientific">Aspergillus minisclerotigenes</name>
    <dbReference type="NCBI Taxonomy" id="656917"/>
    <lineage>
        <taxon>Eukaryota</taxon>
        <taxon>Fungi</taxon>
        <taxon>Dikarya</taxon>
        <taxon>Ascomycota</taxon>
        <taxon>Pezizomycotina</taxon>
        <taxon>Eurotiomycetes</taxon>
        <taxon>Eurotiomycetidae</taxon>
        <taxon>Eurotiales</taxon>
        <taxon>Aspergillaceae</taxon>
        <taxon>Aspergillus</taxon>
        <taxon>Aspergillus subgen. Circumdati</taxon>
    </lineage>
</organism>
<evidence type="ECO:0000313" key="10">
    <source>
        <dbReference type="Proteomes" id="UP000326289"/>
    </source>
</evidence>
<feature type="active site" description="Proton donor" evidence="5">
    <location>
        <position position="203"/>
    </location>
</feature>
<dbReference type="InterPro" id="IPR006710">
    <property type="entry name" value="Glyco_hydro_43"/>
</dbReference>
<dbReference type="PANTHER" id="PTHR42812">
    <property type="entry name" value="BETA-XYLOSIDASE"/>
    <property type="match status" value="1"/>
</dbReference>
<reference evidence="9 10" key="1">
    <citation type="submission" date="2019-04" db="EMBL/GenBank/DDBJ databases">
        <title>Fungal friends and foes A comparative genomics study of 23 Aspergillus species from section Flavi.</title>
        <authorList>
            <consortium name="DOE Joint Genome Institute"/>
            <person name="Kjaerbolling I."/>
            <person name="Vesth T.C."/>
            <person name="Frisvad J.C."/>
            <person name="Nybo J.L."/>
            <person name="Theobald S."/>
            <person name="Kildgaard S."/>
            <person name="Petersen T.I."/>
            <person name="Kuo A."/>
            <person name="Sato A."/>
            <person name="Lyhne E.K."/>
            <person name="Kogle M.E."/>
            <person name="Wiebenga A."/>
            <person name="Kun R.S."/>
            <person name="Lubbers R.J."/>
            <person name="Makela M.R."/>
            <person name="Barry K."/>
            <person name="Chovatia M."/>
            <person name="Clum A."/>
            <person name="Daum C."/>
            <person name="Haridas S."/>
            <person name="He G."/>
            <person name="LaButti K."/>
            <person name="Lipzen A."/>
            <person name="Mondo S."/>
            <person name="Pangilinan J."/>
            <person name="Riley R."/>
            <person name="Salamov A."/>
            <person name="Simmons B.A."/>
            <person name="Magnuson J.K."/>
            <person name="Henrissat B."/>
            <person name="Mortensen U.H."/>
            <person name="Larsen T.O."/>
            <person name="De vries R.P."/>
            <person name="Grigoriev I.V."/>
            <person name="Machida M."/>
            <person name="Baker S.E."/>
            <person name="Andersen M.R."/>
        </authorList>
    </citation>
    <scope>NUCLEOTIDE SEQUENCE [LARGE SCALE GENOMIC DNA]</scope>
    <source>
        <strain evidence="9 10">CBS 117635</strain>
    </source>
</reference>
<dbReference type="InterPro" id="IPR023296">
    <property type="entry name" value="Glyco_hydro_beta-prop_sf"/>
</dbReference>
<dbReference type="PANTHER" id="PTHR42812:SF12">
    <property type="entry name" value="BETA-XYLOSIDASE-RELATED"/>
    <property type="match status" value="1"/>
</dbReference>
<proteinExistence type="inferred from homology"/>
<evidence type="ECO:0000256" key="7">
    <source>
        <dbReference type="RuleBase" id="RU361187"/>
    </source>
</evidence>
<dbReference type="Pfam" id="PF17851">
    <property type="entry name" value="GH43_C2"/>
    <property type="match status" value="1"/>
</dbReference>
<dbReference type="GO" id="GO:0004553">
    <property type="term" value="F:hydrolase activity, hydrolyzing O-glycosyl compounds"/>
    <property type="evidence" value="ECO:0007669"/>
    <property type="project" value="InterPro"/>
</dbReference>
<dbReference type="Pfam" id="PF04616">
    <property type="entry name" value="Glyco_hydro_43"/>
    <property type="match status" value="1"/>
</dbReference>
<dbReference type="InterPro" id="IPR051795">
    <property type="entry name" value="Glycosyl_Hydrlase_43"/>
</dbReference>
<feature type="active site" description="Proton acceptor" evidence="5">
    <location>
        <position position="15"/>
    </location>
</feature>
<gene>
    <name evidence="9" type="ORF">BDV30DRAFT_235954</name>
</gene>
<dbReference type="InterPro" id="IPR013320">
    <property type="entry name" value="ConA-like_dom_sf"/>
</dbReference>
<accession>A0A5N6JBD0</accession>
<keyword evidence="10" id="KW-1185">Reference proteome</keyword>
<dbReference type="Gene3D" id="2.60.120.200">
    <property type="match status" value="1"/>
</dbReference>
<dbReference type="SUPFAM" id="SSF49899">
    <property type="entry name" value="Concanavalin A-like lectins/glucanases"/>
    <property type="match status" value="1"/>
</dbReference>
<protein>
    <submittedName>
        <fullName evidence="9">Glycosyl hydrolase</fullName>
    </submittedName>
</protein>
<feature type="site" description="Important for catalytic activity, responsible for pKa modulation of the active site Glu and correct orientation of both the proton donor and substrate" evidence="6">
    <location>
        <position position="145"/>
    </location>
</feature>
<name>A0A5N6JBD0_9EURO</name>
<comment type="similarity">
    <text evidence="1 7">Belongs to the glycosyl hydrolase 43 family.</text>
</comment>
<feature type="domain" description="Beta-xylosidase C-terminal Concanavalin A-like" evidence="8">
    <location>
        <begin position="345"/>
        <end position="517"/>
    </location>
</feature>
<evidence type="ECO:0000256" key="3">
    <source>
        <dbReference type="ARBA" id="ARBA00022801"/>
    </source>
</evidence>
<dbReference type="SUPFAM" id="SSF75005">
    <property type="entry name" value="Arabinanase/levansucrase/invertase"/>
    <property type="match status" value="1"/>
</dbReference>
<evidence type="ECO:0000313" key="9">
    <source>
        <dbReference type="EMBL" id="KAB8276115.1"/>
    </source>
</evidence>
<evidence type="ECO:0000256" key="6">
    <source>
        <dbReference type="PIRSR" id="PIRSR606710-2"/>
    </source>
</evidence>
<evidence type="ECO:0000256" key="1">
    <source>
        <dbReference type="ARBA" id="ARBA00009865"/>
    </source>
</evidence>
<dbReference type="InterPro" id="IPR041542">
    <property type="entry name" value="GH43_C2"/>
</dbReference>
<keyword evidence="3 7" id="KW-0378">Hydrolase</keyword>
<evidence type="ECO:0000259" key="8">
    <source>
        <dbReference type="Pfam" id="PF17851"/>
    </source>
</evidence>
<sequence>MSTFTNPIIPGFYPDPSCIRVGDVFYMANSSFQFFPGIPIHKSKDLINWELIGNAINRPSQISLNQATTKINNSSRREVFTGGIYAPTIRYHNGVFYIVCTNLTGTANMPSNTDFHPLNFIITATDLSDPNSYSELIYFDFHGIDPSLFFDKNGKVYVQGSWIYGYDQNPATVIRQAEIDVATGQLLTEARDIWSGATGKVPEGPHIYYKGGWYYLLIAEGGTHARHKITMARSRSIWGPFESDPANPVLTTDGSSGVVQCVGHGDLVHDKDGQWWCVMLARREYWDSYPLGRETFLTSVEWVDEEFPVFTDVEIEQRTKRQVARKTDTKGPVGVHVKSPATLYLRTPLLENYRQDGDEIVLTATDAGFGSPDGTMTFVGRRQTNLDSAASVTIILSSATTENVSYGLALYKDVFRYAAIQYKVHDSTLALVVQEAGQLLTTMSSHPVQDAVSIRLSITSSLEAYRFGAQICFASAPTTHIALGEVPCSAMSGDDFTGTVYGIFASGDGNTVTFRDFEIQSR</sequence>
<evidence type="ECO:0000256" key="4">
    <source>
        <dbReference type="ARBA" id="ARBA00023295"/>
    </source>
</evidence>
<dbReference type="Gene3D" id="2.115.10.20">
    <property type="entry name" value="Glycosyl hydrolase domain, family 43"/>
    <property type="match status" value="1"/>
</dbReference>